<sequence length="1437" mass="162786">MDLEDQGSFKDCIDIQSNWSKMLCSNETDAKISDSLKPKNLQINNESVPLFAVTKQTDEIEKQSDTFCLDSLNQVSKNTSDESNLSNHKYSLEHPLKHDMSHDGLLNADQSGDLLVNQCDISLDTDTGYSECSLLGSTQSGEALDCEDNSVKFEHGNSEDTHEEVSCKIPEEDIKDICSVDTDSRLVDHIDLNQEIIKLENITLHNSCDTDIKNENIALKMRTSEISSNSIANDIRDNMCDSQSEKSDTTIEKTISFSKTDGNEILSDADITGGNREKIANDGEKVEIEKNLSLDKSTNNSVDAAKKNAKENVGKTTKTNRTKRKGSRKSLSETNKDKSDNIQKVAVDDSEFCIKSDHKSFVEKIVSEEQDEVFDKEDMDLCNSFENLSVEQNVAKVIKPLENHSSITSEMDLCNSLDDEEKNAEGEKRSNNLREYKQKETPETLQNQAVFESETCLYYHVGKLCTIEEKRCIVASLNSNEITLKIGTESICKLVVWRGKKALQLSEIPDGKEVLFNAIKSYDNWNVIVMWLQKFVPSICDEPQNEDEYLFLDGRALNVEILSFDGNCGQARTRFDRDVVTFDFYRDQVFIDERRAPGKLLIMKLMWNSSSVIFGQIWKALRNDGSITHVCTCLWTGNGVAGMQFRKSLSHPQQRKIYRILENGCFYPADAQLSVYCDVNGVLKCHLNDGFCQSYEMICSVDGKELSIKIDNVQLYEGNRKVCLESIVRKLESNNVRNVDSSQNNTSEGLCQGVKVQLQRCIINNIQSWKVLMLQIDDTVSEENIRRATDEYKQAVVKEKNNKDVQKSNDVNQLKGEQAKQNNKIGSCTTENSAAVEKSSREMLNEDCKKSDIPAVLRDWGGTLQILDGSHFVIATKVNFEPMYIPLTKPPVYYRGEVKVNLKPGTSIKFDAVHNTRTRRYHVITLWEGTQPDYACIGPQVTFYFNVQGTYNGYLDKIVKLTVILGEAAVEIEALKTERVFTINQERLTSQISDGASLLLHLKKDSSSSDNKPLWSIPLMILNDSSGQTGESIKRKDHLDYTPEANGTASVDDEVSECAVKVRPKEGTLVKDLTCKVLRAEETFALLSALGNVIILQKQDFYSHGKVMCDLYTFHEEIYTFQNVGATVYEMAEPIIVCGENVSHVAMLAWGGKKPFNAYDIMRGWWKTPTKNLNIMNNTNLSGKRKRITSMTYYSKNKYDLSNDMKTFQNQTLLLERRDATGYIYKVMKTSGMIEVHSKFLQGGKAMAVFKPSALYINGAPLTCDDQLSWPFNLELYQGQCWHCLLESCPVENIDGIQVVFKAKLVWRGHKPTVQEIKEWNLYQLEQVQLQLDQCDEYHNSEGGWSYQELRQLQERLKQNQYLYCSPSQRNPVKSNYRRKSQNDSSSPTHRSNNSHKVLRNTSSLPPGYGVSDDLKEHVPLEEDIMDDGYSHAHNDS</sequence>
<name>A0AAV2RII6_MEGNR</name>
<feature type="compositionally biased region" description="Basic and acidic residues" evidence="1">
    <location>
        <begin position="423"/>
        <end position="441"/>
    </location>
</feature>
<evidence type="ECO:0000313" key="3">
    <source>
        <dbReference type="Proteomes" id="UP001497623"/>
    </source>
</evidence>
<evidence type="ECO:0000313" key="2">
    <source>
        <dbReference type="EMBL" id="CAL4123202.1"/>
    </source>
</evidence>
<proteinExistence type="predicted"/>
<feature type="region of interest" description="Disordered" evidence="1">
    <location>
        <begin position="1366"/>
        <end position="1437"/>
    </location>
</feature>
<dbReference type="EMBL" id="CAXKWB010021485">
    <property type="protein sequence ID" value="CAL4123202.1"/>
    <property type="molecule type" value="Genomic_DNA"/>
</dbReference>
<dbReference type="Proteomes" id="UP001497623">
    <property type="component" value="Unassembled WGS sequence"/>
</dbReference>
<organism evidence="2 3">
    <name type="scientific">Meganyctiphanes norvegica</name>
    <name type="common">Northern krill</name>
    <name type="synonym">Thysanopoda norvegica</name>
    <dbReference type="NCBI Taxonomy" id="48144"/>
    <lineage>
        <taxon>Eukaryota</taxon>
        <taxon>Metazoa</taxon>
        <taxon>Ecdysozoa</taxon>
        <taxon>Arthropoda</taxon>
        <taxon>Crustacea</taxon>
        <taxon>Multicrustacea</taxon>
        <taxon>Malacostraca</taxon>
        <taxon>Eumalacostraca</taxon>
        <taxon>Eucarida</taxon>
        <taxon>Euphausiacea</taxon>
        <taxon>Euphausiidae</taxon>
        <taxon>Meganyctiphanes</taxon>
    </lineage>
</organism>
<feature type="region of interest" description="Disordered" evidence="1">
    <location>
        <begin position="297"/>
        <end position="342"/>
    </location>
</feature>
<protein>
    <submittedName>
        <fullName evidence="2">Uncharacterized protein</fullName>
    </submittedName>
</protein>
<feature type="compositionally biased region" description="Basic residues" evidence="1">
    <location>
        <begin position="318"/>
        <end position="328"/>
    </location>
</feature>
<feature type="region of interest" description="Disordered" evidence="1">
    <location>
        <begin position="419"/>
        <end position="441"/>
    </location>
</feature>
<reference evidence="2 3" key="1">
    <citation type="submission" date="2024-05" db="EMBL/GenBank/DDBJ databases">
        <authorList>
            <person name="Wallberg A."/>
        </authorList>
    </citation>
    <scope>NUCLEOTIDE SEQUENCE [LARGE SCALE GENOMIC DNA]</scope>
</reference>
<feature type="compositionally biased region" description="Basic and acidic residues" evidence="1">
    <location>
        <begin position="304"/>
        <end position="313"/>
    </location>
</feature>
<comment type="caution">
    <text evidence="2">The sequence shown here is derived from an EMBL/GenBank/DDBJ whole genome shotgun (WGS) entry which is preliminary data.</text>
</comment>
<feature type="compositionally biased region" description="Polar residues" evidence="1">
    <location>
        <begin position="1383"/>
        <end position="1392"/>
    </location>
</feature>
<evidence type="ECO:0000256" key="1">
    <source>
        <dbReference type="SAM" id="MobiDB-lite"/>
    </source>
</evidence>
<accession>A0AAV2RII6</accession>
<gene>
    <name evidence="2" type="ORF">MNOR_LOCUS23890</name>
</gene>
<keyword evidence="3" id="KW-1185">Reference proteome</keyword>
<feature type="compositionally biased region" description="Basic and acidic residues" evidence="1">
    <location>
        <begin position="330"/>
        <end position="341"/>
    </location>
</feature>